<feature type="region of interest" description="Disordered" evidence="1">
    <location>
        <begin position="103"/>
        <end position="233"/>
    </location>
</feature>
<organism evidence="2 3">
    <name type="scientific">Gloeophyllum trabeum (strain ATCC 11539 / FP-39264 / Madison 617)</name>
    <name type="common">Brown rot fungus</name>
    <dbReference type="NCBI Taxonomy" id="670483"/>
    <lineage>
        <taxon>Eukaryota</taxon>
        <taxon>Fungi</taxon>
        <taxon>Dikarya</taxon>
        <taxon>Basidiomycota</taxon>
        <taxon>Agaricomycotina</taxon>
        <taxon>Agaricomycetes</taxon>
        <taxon>Gloeophyllales</taxon>
        <taxon>Gloeophyllaceae</taxon>
        <taxon>Gloeophyllum</taxon>
    </lineage>
</organism>
<dbReference type="OMA" id="PQRPIFG"/>
<evidence type="ECO:0000313" key="2">
    <source>
        <dbReference type="EMBL" id="EPQ56303.1"/>
    </source>
</evidence>
<evidence type="ECO:0000256" key="1">
    <source>
        <dbReference type="SAM" id="MobiDB-lite"/>
    </source>
</evidence>
<proteinExistence type="predicted"/>
<reference evidence="2 3" key="1">
    <citation type="journal article" date="2012" name="Science">
        <title>The Paleozoic origin of enzymatic lignin decomposition reconstructed from 31 fungal genomes.</title>
        <authorList>
            <person name="Floudas D."/>
            <person name="Binder M."/>
            <person name="Riley R."/>
            <person name="Barry K."/>
            <person name="Blanchette R.A."/>
            <person name="Henrissat B."/>
            <person name="Martinez A.T."/>
            <person name="Otillar R."/>
            <person name="Spatafora J.W."/>
            <person name="Yadav J.S."/>
            <person name="Aerts A."/>
            <person name="Benoit I."/>
            <person name="Boyd A."/>
            <person name="Carlson A."/>
            <person name="Copeland A."/>
            <person name="Coutinho P.M."/>
            <person name="de Vries R.P."/>
            <person name="Ferreira P."/>
            <person name="Findley K."/>
            <person name="Foster B."/>
            <person name="Gaskell J."/>
            <person name="Glotzer D."/>
            <person name="Gorecki P."/>
            <person name="Heitman J."/>
            <person name="Hesse C."/>
            <person name="Hori C."/>
            <person name="Igarashi K."/>
            <person name="Jurgens J.A."/>
            <person name="Kallen N."/>
            <person name="Kersten P."/>
            <person name="Kohler A."/>
            <person name="Kuees U."/>
            <person name="Kumar T.K.A."/>
            <person name="Kuo A."/>
            <person name="LaButti K."/>
            <person name="Larrondo L.F."/>
            <person name="Lindquist E."/>
            <person name="Ling A."/>
            <person name="Lombard V."/>
            <person name="Lucas S."/>
            <person name="Lundell T."/>
            <person name="Martin R."/>
            <person name="McLaughlin D.J."/>
            <person name="Morgenstern I."/>
            <person name="Morin E."/>
            <person name="Murat C."/>
            <person name="Nagy L.G."/>
            <person name="Nolan M."/>
            <person name="Ohm R.A."/>
            <person name="Patyshakuliyeva A."/>
            <person name="Rokas A."/>
            <person name="Ruiz-Duenas F.J."/>
            <person name="Sabat G."/>
            <person name="Salamov A."/>
            <person name="Samejima M."/>
            <person name="Schmutz J."/>
            <person name="Slot J.C."/>
            <person name="St John F."/>
            <person name="Stenlid J."/>
            <person name="Sun H."/>
            <person name="Sun S."/>
            <person name="Syed K."/>
            <person name="Tsang A."/>
            <person name="Wiebenga A."/>
            <person name="Young D."/>
            <person name="Pisabarro A."/>
            <person name="Eastwood D.C."/>
            <person name="Martin F."/>
            <person name="Cullen D."/>
            <person name="Grigoriev I.V."/>
            <person name="Hibbett D.S."/>
        </authorList>
    </citation>
    <scope>NUCLEOTIDE SEQUENCE [LARGE SCALE GENOMIC DNA]</scope>
    <source>
        <strain evidence="2 3">ATCC 11539</strain>
    </source>
</reference>
<dbReference type="HOGENOM" id="CLU_1190024_0_0_1"/>
<dbReference type="KEGG" id="gtr:GLOTRDRAFT_138073"/>
<feature type="compositionally biased region" description="Basic and acidic residues" evidence="1">
    <location>
        <begin position="113"/>
        <end position="126"/>
    </location>
</feature>
<dbReference type="Proteomes" id="UP000030669">
    <property type="component" value="Unassembled WGS sequence"/>
</dbReference>
<dbReference type="OrthoDB" id="6105938at2759"/>
<keyword evidence="3" id="KW-1185">Reference proteome</keyword>
<dbReference type="AlphaFoldDB" id="S7QA99"/>
<dbReference type="EMBL" id="KB469300">
    <property type="protein sequence ID" value="EPQ56303.1"/>
    <property type="molecule type" value="Genomic_DNA"/>
</dbReference>
<gene>
    <name evidence="2" type="ORF">GLOTRDRAFT_138073</name>
</gene>
<accession>S7QA99</accession>
<name>S7QA99_GLOTA</name>
<protein>
    <submittedName>
        <fullName evidence="2">Uncharacterized protein</fullName>
    </submittedName>
</protein>
<dbReference type="RefSeq" id="XP_007865059.1">
    <property type="nucleotide sequence ID" value="XM_007866868.1"/>
</dbReference>
<feature type="compositionally biased region" description="Polar residues" evidence="1">
    <location>
        <begin position="148"/>
        <end position="160"/>
    </location>
</feature>
<evidence type="ECO:0000313" key="3">
    <source>
        <dbReference type="Proteomes" id="UP000030669"/>
    </source>
</evidence>
<dbReference type="GeneID" id="19303901"/>
<dbReference type="STRING" id="670483.S7QA99"/>
<feature type="compositionally biased region" description="Basic residues" evidence="1">
    <location>
        <begin position="217"/>
        <end position="233"/>
    </location>
</feature>
<sequence length="233" mass="26301">MSLRAKSLERKAEQAVSAAEAAVASLQSLNKDYADFQAKAAKIAASEAAAVEKYERLAESSHKWQSLIRAHKDKELKQKKKIQALKKDNEDKNRLIEELLRKLPSQYSSYPSQHDRDIEGESDLDHSPAFSEDEGDEAASLIVDLDSVPTTPAPQRTFRQPLSPLVAESRPNRTSETRPQPPRFRSDWQLRQPEPKRRKANPEQPFNFPIDVDGKGRAKKTVRCGTKRKLTCA</sequence>